<evidence type="ECO:0000313" key="4">
    <source>
        <dbReference type="EMBL" id="KAI1695143.1"/>
    </source>
</evidence>
<reference evidence="4" key="1">
    <citation type="submission" date="2022-01" db="EMBL/GenBank/DDBJ databases">
        <title>Genome Sequence Resource for Two Populations of Ditylenchus destructor, the Migratory Endoparasitic Phytonematode.</title>
        <authorList>
            <person name="Zhang H."/>
            <person name="Lin R."/>
            <person name="Xie B."/>
        </authorList>
    </citation>
    <scope>NUCLEOTIDE SEQUENCE</scope>
    <source>
        <strain evidence="4">BazhouSP</strain>
    </source>
</reference>
<keyword evidence="5" id="KW-1185">Reference proteome</keyword>
<organism evidence="4 5">
    <name type="scientific">Ditylenchus destructor</name>
    <dbReference type="NCBI Taxonomy" id="166010"/>
    <lineage>
        <taxon>Eukaryota</taxon>
        <taxon>Metazoa</taxon>
        <taxon>Ecdysozoa</taxon>
        <taxon>Nematoda</taxon>
        <taxon>Chromadorea</taxon>
        <taxon>Rhabditida</taxon>
        <taxon>Tylenchina</taxon>
        <taxon>Tylenchomorpha</taxon>
        <taxon>Sphaerularioidea</taxon>
        <taxon>Anguinidae</taxon>
        <taxon>Anguininae</taxon>
        <taxon>Ditylenchus</taxon>
    </lineage>
</organism>
<dbReference type="SUPFAM" id="SSF47473">
    <property type="entry name" value="EF-hand"/>
    <property type="match status" value="1"/>
</dbReference>
<dbReference type="InterPro" id="IPR011992">
    <property type="entry name" value="EF-hand-dom_pair"/>
</dbReference>
<comment type="caution">
    <text evidence="4">The sequence shown here is derived from an EMBL/GenBank/DDBJ whole genome shotgun (WGS) entry which is preliminary data.</text>
</comment>
<dbReference type="InterPro" id="IPR002048">
    <property type="entry name" value="EF_hand_dom"/>
</dbReference>
<proteinExistence type="predicted"/>
<protein>
    <submittedName>
        <fullName evidence="4">EF hand domain-containing protein</fullName>
    </submittedName>
</protein>
<keyword evidence="1" id="KW-0106">Calcium</keyword>
<feature type="domain" description="EF-hand" evidence="3">
    <location>
        <begin position="20"/>
        <end position="55"/>
    </location>
</feature>
<dbReference type="EMBL" id="JAKKPZ010000438">
    <property type="protein sequence ID" value="KAI1695143.1"/>
    <property type="molecule type" value="Genomic_DNA"/>
</dbReference>
<evidence type="ECO:0000259" key="3">
    <source>
        <dbReference type="PROSITE" id="PS50222"/>
    </source>
</evidence>
<evidence type="ECO:0000313" key="5">
    <source>
        <dbReference type="Proteomes" id="UP001201812"/>
    </source>
</evidence>
<dbReference type="PROSITE" id="PS00018">
    <property type="entry name" value="EF_HAND_1"/>
    <property type="match status" value="1"/>
</dbReference>
<dbReference type="AlphaFoldDB" id="A0AAD4MHW4"/>
<dbReference type="GO" id="GO:0005509">
    <property type="term" value="F:calcium ion binding"/>
    <property type="evidence" value="ECO:0007669"/>
    <property type="project" value="InterPro"/>
</dbReference>
<feature type="chain" id="PRO_5041968210" evidence="2">
    <location>
        <begin position="25"/>
        <end position="94"/>
    </location>
</feature>
<dbReference type="InterPro" id="IPR018247">
    <property type="entry name" value="EF_Hand_1_Ca_BS"/>
</dbReference>
<keyword evidence="2" id="KW-0732">Signal</keyword>
<feature type="domain" description="EF-hand" evidence="3">
    <location>
        <begin position="58"/>
        <end position="93"/>
    </location>
</feature>
<dbReference type="Pfam" id="PF13499">
    <property type="entry name" value="EF-hand_7"/>
    <property type="match status" value="1"/>
</dbReference>
<accession>A0AAD4MHW4</accession>
<evidence type="ECO:0000256" key="2">
    <source>
        <dbReference type="SAM" id="SignalP"/>
    </source>
</evidence>
<name>A0AAD4MHW4_9BILA</name>
<evidence type="ECO:0000256" key="1">
    <source>
        <dbReference type="ARBA" id="ARBA00022837"/>
    </source>
</evidence>
<dbReference type="Gene3D" id="1.10.238.10">
    <property type="entry name" value="EF-hand"/>
    <property type="match status" value="1"/>
</dbReference>
<feature type="signal peptide" evidence="2">
    <location>
        <begin position="1"/>
        <end position="24"/>
    </location>
</feature>
<dbReference type="SMART" id="SM00054">
    <property type="entry name" value="EFh"/>
    <property type="match status" value="2"/>
</dbReference>
<gene>
    <name evidence="4" type="ORF">DdX_19753</name>
</gene>
<dbReference type="PROSITE" id="PS50222">
    <property type="entry name" value="EF_HAND_2"/>
    <property type="match status" value="2"/>
</dbReference>
<sequence>MKVSAIVFVAFITLIHIATVRSDAQEEKFKQVDANGDGKLSVDEVKAALVKKGVPEDKADAVARKIFEIVDTDKDGYITLEEDRKNPIEIPHGN</sequence>
<dbReference type="Proteomes" id="UP001201812">
    <property type="component" value="Unassembled WGS sequence"/>
</dbReference>